<reference evidence="2 3" key="1">
    <citation type="submission" date="2017-09" db="EMBL/GenBank/DDBJ databases">
        <authorList>
            <consortium name="International Durum Wheat Genome Sequencing Consortium (IDWGSC)"/>
            <person name="Milanesi L."/>
        </authorList>
    </citation>
    <scope>NUCLEOTIDE SEQUENCE [LARGE SCALE GENOMIC DNA]</scope>
    <source>
        <strain evidence="3">cv. Svevo</strain>
    </source>
</reference>
<evidence type="ECO:0000259" key="1">
    <source>
        <dbReference type="Pfam" id="PF23622"/>
    </source>
</evidence>
<dbReference type="EMBL" id="LT934117">
    <property type="protein sequence ID" value="VAH97257.1"/>
    <property type="molecule type" value="Genomic_DNA"/>
</dbReference>
<dbReference type="Gene3D" id="3.80.10.10">
    <property type="entry name" value="Ribonuclease Inhibitor"/>
    <property type="match status" value="1"/>
</dbReference>
<dbReference type="Proteomes" id="UP000324705">
    <property type="component" value="Chromosome 4A"/>
</dbReference>
<accession>A0A9R0SQR6</accession>
<dbReference type="OMA" id="ACPNTFR"/>
<keyword evidence="3" id="KW-1185">Reference proteome</keyword>
<protein>
    <recommendedName>
        <fullName evidence="1">At1g61320/AtMIF1 LRR domain-containing protein</fullName>
    </recommendedName>
</protein>
<dbReference type="InterPro" id="IPR044997">
    <property type="entry name" value="F-box_plant"/>
</dbReference>
<proteinExistence type="predicted"/>
<gene>
    <name evidence="2" type="ORF">TRITD_4Av1G219450</name>
</gene>
<name>A0A9R0SQR6_TRITD</name>
<dbReference type="InterPro" id="IPR055357">
    <property type="entry name" value="LRR_At1g61320_AtMIF1"/>
</dbReference>
<dbReference type="PANTHER" id="PTHR32153">
    <property type="entry name" value="OJ000223_09.16 PROTEIN"/>
    <property type="match status" value="1"/>
</dbReference>
<evidence type="ECO:0000313" key="2">
    <source>
        <dbReference type="EMBL" id="VAH97257.1"/>
    </source>
</evidence>
<dbReference type="Gramene" id="TRITD4Av1G219450.1">
    <property type="protein sequence ID" value="TRITD4Av1G219450.1"/>
    <property type="gene ID" value="TRITD4Av1G219450"/>
</dbReference>
<dbReference type="AlphaFoldDB" id="A0A9R0SQR6"/>
<dbReference type="Pfam" id="PF23622">
    <property type="entry name" value="LRR_At1g61320_AtMIF1"/>
    <property type="match status" value="1"/>
</dbReference>
<dbReference type="SUPFAM" id="SSF52047">
    <property type="entry name" value="RNI-like"/>
    <property type="match status" value="1"/>
</dbReference>
<evidence type="ECO:0000313" key="3">
    <source>
        <dbReference type="Proteomes" id="UP000324705"/>
    </source>
</evidence>
<organism evidence="2 3">
    <name type="scientific">Triticum turgidum subsp. durum</name>
    <name type="common">Durum wheat</name>
    <name type="synonym">Triticum durum</name>
    <dbReference type="NCBI Taxonomy" id="4567"/>
    <lineage>
        <taxon>Eukaryota</taxon>
        <taxon>Viridiplantae</taxon>
        <taxon>Streptophyta</taxon>
        <taxon>Embryophyta</taxon>
        <taxon>Tracheophyta</taxon>
        <taxon>Spermatophyta</taxon>
        <taxon>Magnoliopsida</taxon>
        <taxon>Liliopsida</taxon>
        <taxon>Poales</taxon>
        <taxon>Poaceae</taxon>
        <taxon>BOP clade</taxon>
        <taxon>Pooideae</taxon>
        <taxon>Triticodae</taxon>
        <taxon>Triticeae</taxon>
        <taxon>Triticinae</taxon>
        <taxon>Triticum</taxon>
    </lineage>
</organism>
<feature type="domain" description="At1g61320/AtMIF1 LRR" evidence="1">
    <location>
        <begin position="17"/>
        <end position="290"/>
    </location>
</feature>
<dbReference type="InterPro" id="IPR032675">
    <property type="entry name" value="LRR_dom_sf"/>
</dbReference>
<sequence>MTFGRRLMSFLDACPNTFRWLNSIILRNLQFGEADMPTILNTCEKLQALTLHSCQVSQLDSVLKMDAPSSQLIALNFIKCYFEHVELVCLPQLASLVYDTWLSVDPPVRFGYVPRLHYIRVASALLFWQTPFTLSGCLSNARNLTILHLDFHDEMVWFQPEHPKKLVPVFSNLKVVYLYNIFADCDLKWTLLFLEAAPSLDSFYVKISRHMCGRYKHACIDNAKKTNVLWEPSDFKHYNLNLFDIKGFEKEEKLINYVKFVMERAVALRKIHLHDKENCKQCGCINKQAPSPISSKFPNNEGENKLIRRLLANGSSSSPIEIVIR</sequence>